<sequence length="78" mass="8921">IKHEEEVKYSKIPRILAESLFVVLCHLTVRGFNVVVTKISAFEDERDVIVVVSCLYTCKVTDCDYFSDKSAKSLQLNH</sequence>
<evidence type="ECO:0000313" key="1">
    <source>
        <dbReference type="EnsemblMetazoa" id="ENSAATROPP004828"/>
    </source>
</evidence>
<evidence type="ECO:0000313" key="2">
    <source>
        <dbReference type="Proteomes" id="UP000075880"/>
    </source>
</evidence>
<reference evidence="1" key="1">
    <citation type="submission" date="2024-04" db="UniProtKB">
        <authorList>
            <consortium name="EnsemblMetazoa"/>
        </authorList>
    </citation>
    <scope>IDENTIFICATION</scope>
    <source>
        <strain evidence="1">EBRO</strain>
    </source>
</reference>
<name>A0AAG5D2E3_ANOAO</name>
<keyword evidence="2" id="KW-1185">Reference proteome</keyword>
<protein>
    <submittedName>
        <fullName evidence="1">Uncharacterized protein</fullName>
    </submittedName>
</protein>
<dbReference type="AlphaFoldDB" id="A0AAG5D2E3"/>
<organism evidence="1 2">
    <name type="scientific">Anopheles atroparvus</name>
    <name type="common">European mosquito</name>
    <dbReference type="NCBI Taxonomy" id="41427"/>
    <lineage>
        <taxon>Eukaryota</taxon>
        <taxon>Metazoa</taxon>
        <taxon>Ecdysozoa</taxon>
        <taxon>Arthropoda</taxon>
        <taxon>Hexapoda</taxon>
        <taxon>Insecta</taxon>
        <taxon>Pterygota</taxon>
        <taxon>Neoptera</taxon>
        <taxon>Endopterygota</taxon>
        <taxon>Diptera</taxon>
        <taxon>Nematocera</taxon>
        <taxon>Culicoidea</taxon>
        <taxon>Culicidae</taxon>
        <taxon>Anophelinae</taxon>
        <taxon>Anopheles</taxon>
    </lineage>
</organism>
<proteinExistence type="predicted"/>
<accession>A0AAG5D2E3</accession>
<dbReference type="Proteomes" id="UP000075880">
    <property type="component" value="Unassembled WGS sequence"/>
</dbReference>
<dbReference type="EnsemblMetazoa" id="ENSAATROPT005151">
    <property type="protein sequence ID" value="ENSAATROPP004828"/>
    <property type="gene ID" value="ENSAATROPG004120"/>
</dbReference>